<dbReference type="InterPro" id="IPR015943">
    <property type="entry name" value="WD40/YVTN_repeat-like_dom_sf"/>
</dbReference>
<dbReference type="SUPFAM" id="SSF74853">
    <property type="entry name" value="Lamin A/C globular tail domain"/>
    <property type="match status" value="1"/>
</dbReference>
<feature type="compositionally biased region" description="Low complexity" evidence="1">
    <location>
        <begin position="1289"/>
        <end position="1311"/>
    </location>
</feature>
<dbReference type="PANTHER" id="PTHR42834">
    <property type="entry name" value="ENDONUCLEASE/EXONUCLEASE/PHOSPHATASE FAMILY PROTEIN (AFU_ORTHOLOGUE AFUA_3G09210)"/>
    <property type="match status" value="1"/>
</dbReference>
<dbReference type="CDD" id="cd10283">
    <property type="entry name" value="MnuA_DNase1-like"/>
    <property type="match status" value="1"/>
</dbReference>
<dbReference type="PROSITE" id="PS00330">
    <property type="entry name" value="HEMOLYSIN_CALCIUM"/>
    <property type="match status" value="3"/>
</dbReference>
<dbReference type="SUPFAM" id="SSF50969">
    <property type="entry name" value="YVTN repeat-like/Quinoprotein amine dehydrogenase"/>
    <property type="match status" value="1"/>
</dbReference>
<dbReference type="SUPFAM" id="SSF51004">
    <property type="entry name" value="C-terminal (heme d1) domain of cytochrome cd1-nitrite reductase"/>
    <property type="match status" value="1"/>
</dbReference>
<feature type="compositionally biased region" description="Basic and acidic residues" evidence="1">
    <location>
        <begin position="381"/>
        <end position="391"/>
    </location>
</feature>
<organism evidence="3 4">
    <name type="scientific">Hyella patelloides LEGE 07179</name>
    <dbReference type="NCBI Taxonomy" id="945734"/>
    <lineage>
        <taxon>Bacteria</taxon>
        <taxon>Bacillati</taxon>
        <taxon>Cyanobacteriota</taxon>
        <taxon>Cyanophyceae</taxon>
        <taxon>Pleurocapsales</taxon>
        <taxon>Hyellaceae</taxon>
        <taxon>Hyella</taxon>
    </lineage>
</organism>
<gene>
    <name evidence="3" type="ORF">H1P_1660010</name>
</gene>
<dbReference type="Pfam" id="PF22494">
    <property type="entry name" value="choice_anch_I"/>
    <property type="match status" value="1"/>
</dbReference>
<name>A0A563VNE9_9CYAN</name>
<evidence type="ECO:0000259" key="2">
    <source>
        <dbReference type="PROSITE" id="PS51841"/>
    </source>
</evidence>
<dbReference type="PANTHER" id="PTHR42834:SF1">
    <property type="entry name" value="ENDONUCLEASE_EXONUCLEASE_PHOSPHATASE FAMILY PROTEIN (AFU_ORTHOLOGUE AFUA_3G09210)"/>
    <property type="match status" value="1"/>
</dbReference>
<dbReference type="PRINTS" id="PR00313">
    <property type="entry name" value="CABNDNGRPT"/>
</dbReference>
<protein>
    <recommendedName>
        <fullName evidence="2">LTD domain-containing protein</fullName>
    </recommendedName>
</protein>
<dbReference type="RefSeq" id="WP_186376062.1">
    <property type="nucleotide sequence ID" value="NZ_LR213917.1"/>
</dbReference>
<dbReference type="EMBL" id="CAACVJ010000075">
    <property type="protein sequence ID" value="VEP12805.1"/>
    <property type="molecule type" value="Genomic_DNA"/>
</dbReference>
<feature type="compositionally biased region" description="Low complexity" evidence="1">
    <location>
        <begin position="1343"/>
        <end position="1406"/>
    </location>
</feature>
<dbReference type="Pfam" id="PF19580">
    <property type="entry name" value="Exo_endo_phos_3"/>
    <property type="match status" value="1"/>
</dbReference>
<dbReference type="InterPro" id="IPR055188">
    <property type="entry name" value="Choice_anch_I"/>
</dbReference>
<dbReference type="NCBIfam" id="NF038117">
    <property type="entry name" value="choice_anch_I"/>
    <property type="match status" value="1"/>
</dbReference>
<dbReference type="GO" id="GO:0003824">
    <property type="term" value="F:catalytic activity"/>
    <property type="evidence" value="ECO:0007669"/>
    <property type="project" value="InterPro"/>
</dbReference>
<dbReference type="InterPro" id="IPR001322">
    <property type="entry name" value="Lamin_tail_dom"/>
</dbReference>
<feature type="compositionally biased region" description="Low complexity" evidence="1">
    <location>
        <begin position="1325"/>
        <end position="1334"/>
    </location>
</feature>
<dbReference type="Gene3D" id="2.130.10.10">
    <property type="entry name" value="YVTN repeat-like/Quinoprotein amine dehydrogenase"/>
    <property type="match status" value="1"/>
</dbReference>
<dbReference type="SUPFAM" id="SSF56219">
    <property type="entry name" value="DNase I-like"/>
    <property type="match status" value="1"/>
</dbReference>
<feature type="domain" description="LTD" evidence="2">
    <location>
        <begin position="468"/>
        <end position="593"/>
    </location>
</feature>
<dbReference type="InterPro" id="IPR018511">
    <property type="entry name" value="Hemolysin-typ_Ca-bd_CS"/>
</dbReference>
<dbReference type="InterPro" id="IPR011044">
    <property type="entry name" value="Quino_amine_DH_bsu"/>
</dbReference>
<dbReference type="PROSITE" id="PS51841">
    <property type="entry name" value="LTD"/>
    <property type="match status" value="1"/>
</dbReference>
<dbReference type="Proteomes" id="UP000320055">
    <property type="component" value="Unassembled WGS sequence"/>
</dbReference>
<dbReference type="InterPro" id="IPR011048">
    <property type="entry name" value="Haem_d1_sf"/>
</dbReference>
<feature type="region of interest" description="Disordered" evidence="1">
    <location>
        <begin position="374"/>
        <end position="395"/>
    </location>
</feature>
<dbReference type="InterPro" id="IPR036415">
    <property type="entry name" value="Lamin_tail_dom_sf"/>
</dbReference>
<proteinExistence type="predicted"/>
<dbReference type="InterPro" id="IPR036691">
    <property type="entry name" value="Endo/exonu/phosph_ase_sf"/>
</dbReference>
<dbReference type="Gene3D" id="3.60.10.10">
    <property type="entry name" value="Endonuclease/exonuclease/phosphatase"/>
    <property type="match status" value="1"/>
</dbReference>
<dbReference type="InterPro" id="IPR005135">
    <property type="entry name" value="Endo/exonuclease/phosphatase"/>
</dbReference>
<reference evidence="3 4" key="1">
    <citation type="submission" date="2019-01" db="EMBL/GenBank/DDBJ databases">
        <authorList>
            <person name="Brito A."/>
        </authorList>
    </citation>
    <scope>NUCLEOTIDE SEQUENCE [LARGE SCALE GENOMIC DNA]</scope>
    <source>
        <strain evidence="3">1</strain>
    </source>
</reference>
<dbReference type="Gene3D" id="2.150.10.10">
    <property type="entry name" value="Serralysin-like metalloprotease, C-terminal"/>
    <property type="match status" value="2"/>
</dbReference>
<evidence type="ECO:0000313" key="3">
    <source>
        <dbReference type="EMBL" id="VEP12805.1"/>
    </source>
</evidence>
<dbReference type="GO" id="GO:0005509">
    <property type="term" value="F:calcium ion binding"/>
    <property type="evidence" value="ECO:0007669"/>
    <property type="project" value="InterPro"/>
</dbReference>
<keyword evidence="4" id="KW-1185">Reference proteome</keyword>
<evidence type="ECO:0000256" key="1">
    <source>
        <dbReference type="SAM" id="MobiDB-lite"/>
    </source>
</evidence>
<dbReference type="Pfam" id="PF00353">
    <property type="entry name" value="HemolysinCabind"/>
    <property type="match status" value="5"/>
</dbReference>
<dbReference type="InterPro" id="IPR011049">
    <property type="entry name" value="Serralysin-like_metalloprot_C"/>
</dbReference>
<feature type="region of interest" description="Disordered" evidence="1">
    <location>
        <begin position="1253"/>
        <end position="1417"/>
    </location>
</feature>
<dbReference type="CDD" id="cd04486">
    <property type="entry name" value="YhcR_OBF_like"/>
    <property type="match status" value="1"/>
</dbReference>
<accession>A0A563VNE9</accession>
<sequence length="1521" mass="160480">MINLTQIGTFNTGIEGAAEIPAYDSDSQRLFVVNADANAIDVLDLSDPNNPTKIFDIALTSGSPNSVAVYNGFFAVAVADNTKTEKGSVAFFDTEGNFISSTEVGALPDMLTFTPDGSKVIVANEGEPNDDYTIDPEGSISIIDVETGEVTTASFEGFNDQKQALIDNGVRIFGPDATVAQDLEPEYIAISADGSTAFVTLQENNAFAVVDIASSTVTDIIPLGYKDHSQEGNSLDSSDKDDSINFATFDNLLGMYQPDAIASYQIDNQTYYITANEGDARDYDAFSEEARVEDLILDPTAFPDAEELQQESNLGRLKTTTTLGDNDGDGDVDQIYSYGGRSFSIWNSNGELVFDSGNEIATITADLVPELFNSQGDADSFDSRSDDKGTEPEGVVTGVVDGQTYAFIGLERIGGVMVYNVSNPSEPEFVQYIRSEGDVSPEGLTFIPAEDSPNSNPLLVVANEISGSTTIYQIGETATMSGIVINEILQNPSAVSDADGEWFEITNTTDNDIDINGWTIQDNDTDSHVIDNGGSLIVPAGGFVVLSNNADSATNGDFTADYQYSGITLANGADELVLLDDQGNEVDRVEWDNGATFPDPNGASMSLNDPDLDNNVGANWSEATTAFGDGDSGTPGAANQEVAPNPPVAVPIYEIQSASQTSPFVEVDFDNLPANTLSISGESVTTTGIVTTVGSDGFYLQDPTGDGDAATSDALFVFTDSSPSVAVGDALEVTGTASEFFPGDTDTRNLPTTRISNPTITTVSSGNELPAATIIGAAGRTPPSENIDDDAFGAYEPDTDGIDFFESLEGMRVTAQDTVAVEPTNRFGEIFTVVDGGANATGISERGTLNISPDDFNPEKVQIDGDSGVFDFDIPEVDTGAALGDVTGVVSYGFGNFEIIPTEEFTVTDSTLQPEVSSITSGDDQLTVASYNVLNLDPVVEDPAKTNSGSRDVDDDEGNGRFEAIAQQVVNNLNTPDIIGLQEIQDNTGAEINDGVTSASETLEKLADAINRVDDGLVNDSLNYEFIDNTFITEGESGGQPGGNIRTAFLYKSDRVELVEDSVQAIGSQAEGEAFNGGRLPLVSTFNFNGEDITVVNNHFSSKGGSAPILGIEQDFADLQEDPNVNGSLDERQAQAQAVKEFIDGLLATDANANVVTLGDFNEFEFVSPLETLESSLTNLTETLPENERYTFNFQGNSQSLDHILVSNSLTENAQFDVVHVNSEFAETDQRASDHDPLVASLSIPLEASETIIGTNRNDSLEGGNGNDTIQGKNGRDTLDGNGGDDLLDGGNNNDTLNGGNGDDTLNGSNGRDILNGELGDDLLDGGNNNDTLNGGDGDDTLNDSNGQDALNGELGNDLLNGGNNNDTLNGGDGNDTLNGSNGQDILNGELGNDLLNGGDNNDTLNGGDGDDTLNGGRGNDLLTGSAGANTFVYNRSQTGIDIITDFKVAEDVIDISNITTGESYQSTNPFDDYINLAQSGVDTVVRIDDNGDLSGRNNRLLATLENVSTTDLTSDNFIFS</sequence>
<dbReference type="InterPro" id="IPR001343">
    <property type="entry name" value="Hemolysn_Ca-bd"/>
</dbReference>
<evidence type="ECO:0000313" key="4">
    <source>
        <dbReference type="Proteomes" id="UP000320055"/>
    </source>
</evidence>
<dbReference type="SUPFAM" id="SSF51120">
    <property type="entry name" value="beta-Roll"/>
    <property type="match status" value="2"/>
</dbReference>
<dbReference type="Pfam" id="PF00932">
    <property type="entry name" value="LTD"/>
    <property type="match status" value="1"/>
</dbReference>
<dbReference type="Gene3D" id="2.60.40.1260">
    <property type="entry name" value="Lamin Tail domain"/>
    <property type="match status" value="1"/>
</dbReference>